<feature type="signal peptide" evidence="4">
    <location>
        <begin position="1"/>
        <end position="26"/>
    </location>
</feature>
<dbReference type="PROSITE" id="PS50022">
    <property type="entry name" value="FA58C_3"/>
    <property type="match status" value="1"/>
</dbReference>
<dbReference type="SUPFAM" id="SSF49785">
    <property type="entry name" value="Galactose-binding domain-like"/>
    <property type="match status" value="2"/>
</dbReference>
<dbReference type="InterPro" id="IPR003961">
    <property type="entry name" value="FN3_dom"/>
</dbReference>
<dbReference type="CDD" id="cd00063">
    <property type="entry name" value="FN3"/>
    <property type="match status" value="3"/>
</dbReference>
<dbReference type="SUPFAM" id="SSF49265">
    <property type="entry name" value="Fibronectin type III"/>
    <property type="match status" value="2"/>
</dbReference>
<proteinExistence type="inferred from homology"/>
<keyword evidence="8" id="KW-1185">Reference proteome</keyword>
<dbReference type="Gene3D" id="2.60.120.260">
    <property type="entry name" value="Galactose-binding domain-like"/>
    <property type="match status" value="2"/>
</dbReference>
<dbReference type="InterPro" id="IPR036116">
    <property type="entry name" value="FN3_sf"/>
</dbReference>
<evidence type="ECO:0000256" key="4">
    <source>
        <dbReference type="SAM" id="SignalP"/>
    </source>
</evidence>
<dbReference type="PANTHER" id="PTHR22925:SF3">
    <property type="entry name" value="GLYCOSYL HYDROLASE FAMILY PROTEIN 43"/>
    <property type="match status" value="1"/>
</dbReference>
<dbReference type="Gene3D" id="2.115.10.20">
    <property type="entry name" value="Glycosyl hydrolase domain, family 43"/>
    <property type="match status" value="2"/>
</dbReference>
<comment type="similarity">
    <text evidence="1">Belongs to the glycosyl hydrolase 43 family.</text>
</comment>
<dbReference type="Gene3D" id="2.60.40.10">
    <property type="entry name" value="Immunoglobulins"/>
    <property type="match status" value="3"/>
</dbReference>
<dbReference type="InterPro" id="IPR011081">
    <property type="entry name" value="Big_4"/>
</dbReference>
<feature type="chain" id="PRO_5038665620" evidence="4">
    <location>
        <begin position="27"/>
        <end position="2246"/>
    </location>
</feature>
<dbReference type="Proteomes" id="UP000252415">
    <property type="component" value="Unassembled WGS sequence"/>
</dbReference>
<feature type="domain" description="Fibronectin type-III" evidence="6">
    <location>
        <begin position="1449"/>
        <end position="1546"/>
    </location>
</feature>
<dbReference type="SMART" id="SM00060">
    <property type="entry name" value="FN3"/>
    <property type="match status" value="3"/>
</dbReference>
<reference evidence="7 8" key="1">
    <citation type="submission" date="2018-07" db="EMBL/GenBank/DDBJ databases">
        <title>Genomic Encyclopedia of Type Strains, Phase III (KMG-III): the genomes of soil and plant-associated and newly described type strains.</title>
        <authorList>
            <person name="Whitman W."/>
        </authorList>
    </citation>
    <scope>NUCLEOTIDE SEQUENCE [LARGE SCALE GENOMIC DNA]</scope>
    <source>
        <strain evidence="7 8">CECT 7506</strain>
    </source>
</reference>
<dbReference type="InterPro" id="IPR013320">
    <property type="entry name" value="ConA-like_dom_sf"/>
</dbReference>
<dbReference type="InterPro" id="IPR058094">
    <property type="entry name" value="Ig-like_OmpL47-like"/>
</dbReference>
<dbReference type="InterPro" id="IPR000421">
    <property type="entry name" value="FA58C"/>
</dbReference>
<dbReference type="Gene3D" id="2.60.120.560">
    <property type="entry name" value="Exo-inulinase, domain 1"/>
    <property type="match status" value="1"/>
</dbReference>
<dbReference type="InterPro" id="IPR023296">
    <property type="entry name" value="Glyco_hydro_beta-prop_sf"/>
</dbReference>
<dbReference type="NCBIfam" id="NF047446">
    <property type="entry name" value="barrel_OmpL47"/>
    <property type="match status" value="1"/>
</dbReference>
<dbReference type="InterPro" id="IPR006710">
    <property type="entry name" value="Glyco_hydro_43"/>
</dbReference>
<evidence type="ECO:0000256" key="1">
    <source>
        <dbReference type="ARBA" id="ARBA00009865"/>
    </source>
</evidence>
<dbReference type="PROSITE" id="PS50853">
    <property type="entry name" value="FN3"/>
    <property type="match status" value="3"/>
</dbReference>
<dbReference type="InterPro" id="IPR046780">
    <property type="entry name" value="aBig_2"/>
</dbReference>
<dbReference type="RefSeq" id="WP_114377960.1">
    <property type="nucleotide sequence ID" value="NZ_QPJD01000001.1"/>
</dbReference>
<keyword evidence="2" id="KW-0378">Hydrolase</keyword>
<dbReference type="EMBL" id="QPJD01000001">
    <property type="protein sequence ID" value="RCW51686.1"/>
    <property type="molecule type" value="Genomic_DNA"/>
</dbReference>
<gene>
    <name evidence="7" type="ORF">DFP97_10126</name>
</gene>
<dbReference type="Gene3D" id="3.30.1920.20">
    <property type="match status" value="1"/>
</dbReference>
<dbReference type="Pfam" id="PF00754">
    <property type="entry name" value="F5_F8_type_C"/>
    <property type="match status" value="1"/>
</dbReference>
<name>A0A368W9D1_9BACL</name>
<dbReference type="Pfam" id="PF20578">
    <property type="entry name" value="aBig_2"/>
    <property type="match status" value="2"/>
</dbReference>
<dbReference type="PANTHER" id="PTHR22925">
    <property type="entry name" value="GLYCOSYL HYDROLASE 43 FAMILY MEMBER"/>
    <property type="match status" value="1"/>
</dbReference>
<dbReference type="OrthoDB" id="273314at2"/>
<evidence type="ECO:0000256" key="2">
    <source>
        <dbReference type="ARBA" id="ARBA00022801"/>
    </source>
</evidence>
<evidence type="ECO:0000313" key="8">
    <source>
        <dbReference type="Proteomes" id="UP000252415"/>
    </source>
</evidence>
<feature type="domain" description="Fibronectin type-III" evidence="6">
    <location>
        <begin position="230"/>
        <end position="317"/>
    </location>
</feature>
<dbReference type="GO" id="GO:0004553">
    <property type="term" value="F:hydrolase activity, hydrolyzing O-glycosyl compounds"/>
    <property type="evidence" value="ECO:0007669"/>
    <property type="project" value="InterPro"/>
</dbReference>
<dbReference type="InterPro" id="IPR010496">
    <property type="entry name" value="AL/BT2_dom"/>
</dbReference>
<dbReference type="Pfam" id="PF07532">
    <property type="entry name" value="Big_4"/>
    <property type="match status" value="1"/>
</dbReference>
<sequence length="2246" mass="244433">MKSIPALSKMVLALLIVLSSVMPTYAVSAEDALVTDSAPAAAVSSTVLLEDDFQDGDSNGWTLSGGTGAWSVADDAAAAGNKMLYQSLNGPEAYAIAGDSSWSSYVYETKVKLVNDGPYPGIVARYTDNNNYYMFRLNPTSINKLELSKKVSGTSTTLGSSNFTTVKGKWYTMRMVVDGNTIRCYIDGTRIFSITDNSLAAGKVGFRTNWGQMGVDDIQVRSLPDPKPAAPSNVQAAEATASTVALSWDGTVGASTYRVYRSTQADANFIQVYNGSAASFRDTGLNAETTYYYRVTAELDGYETADSATVSTITKASAAAPTGLKATAKSENTISLSWDAVTGAGSYSLYRATNASGPFTTPFYSGPATEVSDSGLSSGVTYYYTVSYSDANDESQKSAVINETTTLVLPASPDLLPGIVAAYPFNESTGTTAAPTSTSSNQAKASLINGAVWTTGRTGGAVDLDGTNDHVLLPAGIMKDLNEMTIATWVKQDTLKSWARVFDMGLGTSNYIFLTTGSGNGDTRFVLKNGGSEQLVSKSPAQQTAGKWKHYAMTLSRGTAILYVDGTEVARNSNVTIKPSDFGSTSLNYIGRSLFSADPYLDGKIDDFYIFNRALGPAEVAFFTTQENKANVEADTAALTLGDTSAVMTDLQLPLQGPNGSSISWQSDNASVISPSGAVARPALGEEDAVVVLTAAISQGNASQSKSFTVTVLAELSDADAVAADKAALKVANANAVTAKLTLPVSGLNDTVISWKSDHEVNLRPDGMVSRPPIGAGDLNVTLTAKITRGSVTETRDFVITIHEQDEFTGYLFAYTKGGTLYYAVSRNGRTWTELSSNAGVTAIAGQNVFKLLSEDKWYKYEYVNSVWSLYSSKDLTGSWTKEAASFFSLPAGALEGSFKLITEAEWSSLVHRLSTPRTLDVLKVTTKAGFSPRLSELVKIDYTNNLYTTLEVEWDAIDASKYAAVGTFTAAGTVKGTSTRVQAAVTVIDDSAYSATIRNGEFWYDTEGGMIQAHGGHIIKVEDTYYWFGEDKGHNSAVLKGVSVYASKDLKTWEFRNTVLTTASHPELASSKIERPKVLYNEKTGKYVLWGHWEEAGNYNQANVIVAVSDTVDGDYTYVNRFQPGGMQSRDFTVFQDDDGTAYLFSSSNNNADMNVFQLTDDYLYTDHLLYTLFPGGKRESPAIVKKDGVYYMFTSGLSGWYPNQGMYTSTTNLKDKAAWSSLKPFGDPSTYYTQASFIVNVYGSETTSYVYVGDRWNPSALMNSQYIWLPLQLDNGVAELGYSGEWDLNAATGRFETPKDLLVSQDKPVTASSAASGYPASAANDGRYDNFFDSGSTSFPQTWRVDLGREFDLIRVDLSWREWNGSEIYYTYKIEGSNDDQNFTLLVDQSGNRTTSFNSHKLTGKYRYVKLTILGQYGHTNNANNPVTWYRGLHEVKIYTSDMKLDTPQGLTAMPVITSAASKEATSVNVKWQAVPNAARYVLYRSDDLNGTYAEVYDGRAIAFGDNGLTNDETYYYKVKAVHPGGESEISEAVAVKTFSVPDNLEVYDNTIEMKWQDEAGNTKIFPTLKAGSTYYYYEYERDSDGFKQINVQTSEDGENWSAKQVVLTRASHPDLAACKFEGLSFTYNEETGKVVAWMHYENNKDYTLGRAASMSGDPGEELTFHGSFRPNGNDSRDIAFFKDDDGTGYIISSGNTNSDLFLYQLSDDYITVERQVAKIHEGKHREAPSMIKKDGIYYLFTSEAAGWYPSKGMYASASSIEGPWSELRSIGNSSTFSAQSGGVSATKGTEATSYFMHANRWLHGWASQATGSRQRWLPISLNNGYASFDYYDQVLFNRKTGVVVPVQDGILLSEGKPAYAQDGLESNRASKANDGDYYTSWVSASATWPKWWMVDLGDNYNLRNIQISWYLHKGSEGYPKYKIETSTDGINFTTALDRTDNLDYGFTSDKLTGQARYVRVQLVDAVLHNNPNNWYTPHLSEVKVFGTPLDKTAPVTAATVQSKLPNGANGWYTSDVKLTLTAEDGDEGEGVELTEYRLNGGEWTAYTEPVTLSEEGKTIIDYRSADKAGNVEEAKSLEVKIDLTAPVVQITGAALYTIDQTVTLTCSATDVISSVYGTPCAKPLLQVKAYTLASGQNTATVTAKDMAGHGTTATHTFTVKATFDSLKTVTTAFLQSKGAKGWDGIAKSLNYKLDQAKAAAGRGNTAAVKDLMTSYIGQVSDQIGYSLTKEQADILIRWAQTLI</sequence>
<evidence type="ECO:0000256" key="3">
    <source>
        <dbReference type="ARBA" id="ARBA00023295"/>
    </source>
</evidence>
<dbReference type="Gene3D" id="2.60.120.200">
    <property type="match status" value="1"/>
</dbReference>
<dbReference type="InterPro" id="IPR008979">
    <property type="entry name" value="Galactose-bd-like_sf"/>
</dbReference>
<protein>
    <submittedName>
        <fullName evidence="7">Concanavalin A-like lectin/glucanase superfamily protein</fullName>
    </submittedName>
</protein>
<feature type="domain" description="Fibronectin type-III" evidence="6">
    <location>
        <begin position="320"/>
        <end position="411"/>
    </location>
</feature>
<keyword evidence="3" id="KW-0326">Glycosidase</keyword>
<dbReference type="InterPro" id="IPR013783">
    <property type="entry name" value="Ig-like_fold"/>
</dbReference>
<dbReference type="SUPFAM" id="SSF49899">
    <property type="entry name" value="Concanavalin A-like lectins/glucanases"/>
    <property type="match status" value="2"/>
</dbReference>
<dbReference type="GO" id="GO:0030246">
    <property type="term" value="F:carbohydrate binding"/>
    <property type="evidence" value="ECO:0007669"/>
    <property type="project" value="UniProtKB-KW"/>
</dbReference>
<comment type="caution">
    <text evidence="7">The sequence shown here is derived from an EMBL/GenBank/DDBJ whole genome shotgun (WGS) entry which is preliminary data.</text>
</comment>
<dbReference type="GO" id="GO:0005975">
    <property type="term" value="P:carbohydrate metabolic process"/>
    <property type="evidence" value="ECO:0007669"/>
    <property type="project" value="InterPro"/>
</dbReference>
<evidence type="ECO:0000259" key="6">
    <source>
        <dbReference type="PROSITE" id="PS50853"/>
    </source>
</evidence>
<feature type="domain" description="F5/8 type C" evidence="5">
    <location>
        <begin position="1834"/>
        <end position="1990"/>
    </location>
</feature>
<keyword evidence="4" id="KW-0732">Signal</keyword>
<evidence type="ECO:0000259" key="5">
    <source>
        <dbReference type="PROSITE" id="PS50022"/>
    </source>
</evidence>
<dbReference type="Pfam" id="PF06439">
    <property type="entry name" value="3keto-disac_hyd"/>
    <property type="match status" value="1"/>
</dbReference>
<dbReference type="SUPFAM" id="SSF75005">
    <property type="entry name" value="Arabinanase/levansucrase/invertase"/>
    <property type="match status" value="2"/>
</dbReference>
<dbReference type="CDD" id="cd18822">
    <property type="entry name" value="GH43_CtGH43-like"/>
    <property type="match status" value="2"/>
</dbReference>
<keyword evidence="7" id="KW-0430">Lectin</keyword>
<dbReference type="Pfam" id="PF04616">
    <property type="entry name" value="Glyco_hydro_43"/>
    <property type="match status" value="2"/>
</dbReference>
<dbReference type="Pfam" id="PF22633">
    <property type="entry name" value="F5_F8_type_C_2"/>
    <property type="match status" value="1"/>
</dbReference>
<dbReference type="Pfam" id="PF13385">
    <property type="entry name" value="Laminin_G_3"/>
    <property type="match status" value="1"/>
</dbReference>
<organism evidence="7 8">
    <name type="scientific">Paenibacillus prosopidis</name>
    <dbReference type="NCBI Taxonomy" id="630520"/>
    <lineage>
        <taxon>Bacteria</taxon>
        <taxon>Bacillati</taxon>
        <taxon>Bacillota</taxon>
        <taxon>Bacilli</taxon>
        <taxon>Bacillales</taxon>
        <taxon>Paenibacillaceae</taxon>
        <taxon>Paenibacillus</taxon>
    </lineage>
</organism>
<evidence type="ECO:0000313" key="7">
    <source>
        <dbReference type="EMBL" id="RCW51686.1"/>
    </source>
</evidence>
<accession>A0A368W9D1</accession>